<dbReference type="Pfam" id="PF13539">
    <property type="entry name" value="Peptidase_M15_4"/>
    <property type="match status" value="1"/>
</dbReference>
<dbReference type="Proteomes" id="UP000612282">
    <property type="component" value="Unassembled WGS sequence"/>
</dbReference>
<dbReference type="EMBL" id="BOMG01000064">
    <property type="protein sequence ID" value="GID56881.1"/>
    <property type="molecule type" value="Genomic_DNA"/>
</dbReference>
<proteinExistence type="predicted"/>
<evidence type="ECO:0000259" key="1">
    <source>
        <dbReference type="Pfam" id="PF13539"/>
    </source>
</evidence>
<evidence type="ECO:0000313" key="3">
    <source>
        <dbReference type="Proteomes" id="UP000612282"/>
    </source>
</evidence>
<dbReference type="InterPro" id="IPR009045">
    <property type="entry name" value="Zn_M74/Hedgehog-like"/>
</dbReference>
<gene>
    <name evidence="2" type="ORF">Aco03nite_052850</name>
</gene>
<keyword evidence="3" id="KW-1185">Reference proteome</keyword>
<dbReference type="InterPro" id="IPR039561">
    <property type="entry name" value="Peptidase_M15C"/>
</dbReference>
<sequence>MTGAVVGATGVVAPAATDDGYRASIKTIGRAEAGAMTGVSWREGCPVRIADLRRVELTYWGFDNTRHRGDLIVHEDVAAGVVNIFRELYAIRFPIRTILPVDRFNADDNASMAADNTSAFNCRPKTGATKGFSVHSYGKAIDINPLENPYIKGTVVQPPAGKTFTNRANTRPGMIKRGDRVWRAFTTNGFTWGGEWTSLKDYQHFEVPV</sequence>
<reference evidence="2 3" key="1">
    <citation type="submission" date="2021-01" db="EMBL/GenBank/DDBJ databases">
        <title>Whole genome shotgun sequence of Actinoplanes couchii NBRC 106145.</title>
        <authorList>
            <person name="Komaki H."/>
            <person name="Tamura T."/>
        </authorList>
    </citation>
    <scope>NUCLEOTIDE SEQUENCE [LARGE SCALE GENOMIC DNA]</scope>
    <source>
        <strain evidence="2 3">NBRC 106145</strain>
    </source>
</reference>
<comment type="caution">
    <text evidence="2">The sequence shown here is derived from an EMBL/GenBank/DDBJ whole genome shotgun (WGS) entry which is preliminary data.</text>
</comment>
<name>A0ABQ3XEI2_9ACTN</name>
<accession>A0ABQ3XEI2</accession>
<dbReference type="SUPFAM" id="SSF55166">
    <property type="entry name" value="Hedgehog/DD-peptidase"/>
    <property type="match status" value="1"/>
</dbReference>
<organism evidence="2 3">
    <name type="scientific">Actinoplanes couchii</name>
    <dbReference type="NCBI Taxonomy" id="403638"/>
    <lineage>
        <taxon>Bacteria</taxon>
        <taxon>Bacillati</taxon>
        <taxon>Actinomycetota</taxon>
        <taxon>Actinomycetes</taxon>
        <taxon>Micromonosporales</taxon>
        <taxon>Micromonosporaceae</taxon>
        <taxon>Actinoplanes</taxon>
    </lineage>
</organism>
<evidence type="ECO:0000313" key="2">
    <source>
        <dbReference type="EMBL" id="GID56881.1"/>
    </source>
</evidence>
<feature type="domain" description="Peptidase M15C" evidence="1">
    <location>
        <begin position="127"/>
        <end position="207"/>
    </location>
</feature>
<dbReference type="Gene3D" id="3.30.1380.10">
    <property type="match status" value="1"/>
</dbReference>
<protein>
    <recommendedName>
        <fullName evidence="1">Peptidase M15C domain-containing protein</fullName>
    </recommendedName>
</protein>